<dbReference type="AlphaFoldDB" id="M3D5N6"/>
<dbReference type="OMA" id="KYLTRAA"/>
<feature type="chain" id="PRO_5004032328" description="Glycosyl transferase CAP10 domain-containing protein" evidence="1">
    <location>
        <begin position="29"/>
        <end position="432"/>
    </location>
</feature>
<evidence type="ECO:0000259" key="2">
    <source>
        <dbReference type="SMART" id="SM00672"/>
    </source>
</evidence>
<dbReference type="eggNOG" id="KOG2458">
    <property type="taxonomic scope" value="Eukaryota"/>
</dbReference>
<proteinExistence type="predicted"/>
<dbReference type="PANTHER" id="PTHR12203">
    <property type="entry name" value="KDEL LYS-ASP-GLU-LEU CONTAINING - RELATED"/>
    <property type="match status" value="1"/>
</dbReference>
<feature type="signal peptide" evidence="1">
    <location>
        <begin position="1"/>
        <end position="28"/>
    </location>
</feature>
<dbReference type="SMART" id="SM00672">
    <property type="entry name" value="CAP10"/>
    <property type="match status" value="1"/>
</dbReference>
<feature type="domain" description="Glycosyl transferase CAP10" evidence="2">
    <location>
        <begin position="151"/>
        <end position="391"/>
    </location>
</feature>
<sequence>MVLRPWRFACFLAATFLAIVLLRERSWSTTTSRWTESSFASDGADQEIDLDDIEQLDGLTAAECTAHFPDLYAEVDRAVNYWKDQDHLITPETVNVSWQQDGALRFLIHGNELRILEDRQSSDNWRYHERTVGQMSLIQRAIDSATAGGEMLPTIEASIAFMDKVQPYSKLDNHSLWMVGRLKIEPRHDRLWLMPNFDFWYDRGFGTYREARRRAMSYDAPFSDKIQKLVWRGSEWVQRDVRGSLLKVTEKKPWADVLRTDLDDTAEKKRRKMKPAEMCKYAALAHTEGISYSGRLEFILLCNSLPVVHDLNWIVWYSHLLQPDGPRQNYIPVHRNFSNLETQMTHYLEHPDQAETIIANSLNTFRNKYLTRAAQSCYIRRLIQGYSQVSFEPDPYRSSKEGGSTTALRGRSFEKYLNAPKTGDYEDDDVWI</sequence>
<protein>
    <recommendedName>
        <fullName evidence="2">Glycosyl transferase CAP10 domain-containing protein</fullName>
    </recommendedName>
</protein>
<dbReference type="PANTHER" id="PTHR12203:SF107">
    <property type="entry name" value="GLYCOSYL TRANSFERASE CAP10 DOMAIN-CONTAINING PROTEIN"/>
    <property type="match status" value="1"/>
</dbReference>
<accession>M3D5N6</accession>
<evidence type="ECO:0000256" key="1">
    <source>
        <dbReference type="SAM" id="SignalP"/>
    </source>
</evidence>
<gene>
    <name evidence="3" type="ORF">SEPMUDRAFT_148744</name>
</gene>
<evidence type="ECO:0000313" key="3">
    <source>
        <dbReference type="EMBL" id="EMF13460.1"/>
    </source>
</evidence>
<dbReference type="RefSeq" id="XP_016761581.1">
    <property type="nucleotide sequence ID" value="XM_016905123.1"/>
</dbReference>
<keyword evidence="1" id="KW-0732">Signal</keyword>
<dbReference type="GeneID" id="27902260"/>
<dbReference type="OrthoDB" id="202415at2759"/>
<name>M3D5N6_SPHMS</name>
<dbReference type="HOGENOM" id="CLU_028539_2_1_1"/>
<organism evidence="3 4">
    <name type="scientific">Sphaerulina musiva (strain SO2202)</name>
    <name type="common">Poplar stem canker fungus</name>
    <name type="synonym">Septoria musiva</name>
    <dbReference type="NCBI Taxonomy" id="692275"/>
    <lineage>
        <taxon>Eukaryota</taxon>
        <taxon>Fungi</taxon>
        <taxon>Dikarya</taxon>
        <taxon>Ascomycota</taxon>
        <taxon>Pezizomycotina</taxon>
        <taxon>Dothideomycetes</taxon>
        <taxon>Dothideomycetidae</taxon>
        <taxon>Mycosphaerellales</taxon>
        <taxon>Mycosphaerellaceae</taxon>
        <taxon>Sphaerulina</taxon>
    </lineage>
</organism>
<dbReference type="InterPro" id="IPR006598">
    <property type="entry name" value="CAP10"/>
</dbReference>
<dbReference type="Proteomes" id="UP000016931">
    <property type="component" value="Unassembled WGS sequence"/>
</dbReference>
<dbReference type="Pfam" id="PF05686">
    <property type="entry name" value="Glyco_transf_90"/>
    <property type="match status" value="1"/>
</dbReference>
<dbReference type="InterPro" id="IPR051091">
    <property type="entry name" value="O-Glucosyltr/Glycosyltrsf_90"/>
</dbReference>
<keyword evidence="4" id="KW-1185">Reference proteome</keyword>
<reference evidence="3 4" key="1">
    <citation type="journal article" date="2012" name="PLoS Pathog.">
        <title>Diverse lifestyles and strategies of plant pathogenesis encoded in the genomes of eighteen Dothideomycetes fungi.</title>
        <authorList>
            <person name="Ohm R.A."/>
            <person name="Feau N."/>
            <person name="Henrissat B."/>
            <person name="Schoch C.L."/>
            <person name="Horwitz B.A."/>
            <person name="Barry K.W."/>
            <person name="Condon B.J."/>
            <person name="Copeland A.C."/>
            <person name="Dhillon B."/>
            <person name="Glaser F."/>
            <person name="Hesse C.N."/>
            <person name="Kosti I."/>
            <person name="LaButti K."/>
            <person name="Lindquist E.A."/>
            <person name="Lucas S."/>
            <person name="Salamov A.A."/>
            <person name="Bradshaw R.E."/>
            <person name="Ciuffetti L."/>
            <person name="Hamelin R.C."/>
            <person name="Kema G.H.J."/>
            <person name="Lawrence C."/>
            <person name="Scott J.A."/>
            <person name="Spatafora J.W."/>
            <person name="Turgeon B.G."/>
            <person name="de Wit P.J.G.M."/>
            <person name="Zhong S."/>
            <person name="Goodwin S.B."/>
            <person name="Grigoriev I.V."/>
        </authorList>
    </citation>
    <scope>NUCLEOTIDE SEQUENCE [LARGE SCALE GENOMIC DNA]</scope>
    <source>
        <strain evidence="3 4">SO2202</strain>
    </source>
</reference>
<evidence type="ECO:0000313" key="4">
    <source>
        <dbReference type="Proteomes" id="UP000016931"/>
    </source>
</evidence>
<dbReference type="EMBL" id="KB456263">
    <property type="protein sequence ID" value="EMF13460.1"/>
    <property type="molecule type" value="Genomic_DNA"/>
</dbReference>